<keyword evidence="5" id="KW-1185">Reference proteome</keyword>
<dbReference type="InterPro" id="IPR000458">
    <property type="entry name" value="Tryp_mucin"/>
</dbReference>
<feature type="compositionally biased region" description="Low complexity" evidence="1">
    <location>
        <begin position="156"/>
        <end position="174"/>
    </location>
</feature>
<feature type="transmembrane region" description="Helical" evidence="2">
    <location>
        <begin position="189"/>
        <end position="208"/>
    </location>
</feature>
<keyword evidence="3" id="KW-0732">Signal</keyword>
<name>K2MV07_TRYCR</name>
<sequence>MMMTCRLLCALLVLVLCIRPSVCVTAQDSDAPPLLQRERAGTGTEEEIDRGGPTMTSVPSETRNGKDEPTEESHVEVTSEQDSTRLQEAAIERPTQPNEKDATVTDKTANTSSSADGTEEGKVTPVPTSTPGTPPVTGEKSSVSEVSNNSEHKPNTTTTTTTTTTTEAPTTTTTRAPSRLREIDGSLSFAWVCAPLLLALSALAYTALG</sequence>
<evidence type="ECO:0000256" key="3">
    <source>
        <dbReference type="SAM" id="SignalP"/>
    </source>
</evidence>
<feature type="compositionally biased region" description="Low complexity" evidence="1">
    <location>
        <begin position="123"/>
        <end position="149"/>
    </location>
</feature>
<evidence type="ECO:0000313" key="4">
    <source>
        <dbReference type="EMBL" id="EKF29534.1"/>
    </source>
</evidence>
<dbReference type="EMBL" id="AHKC01012993">
    <property type="protein sequence ID" value="EKF29534.1"/>
    <property type="molecule type" value="Genomic_DNA"/>
</dbReference>
<dbReference type="AlphaFoldDB" id="K2MV07"/>
<evidence type="ECO:0000256" key="2">
    <source>
        <dbReference type="SAM" id="Phobius"/>
    </source>
</evidence>
<evidence type="ECO:0000313" key="5">
    <source>
        <dbReference type="Proteomes" id="UP000007350"/>
    </source>
</evidence>
<feature type="compositionally biased region" description="Polar residues" evidence="1">
    <location>
        <begin position="105"/>
        <end position="116"/>
    </location>
</feature>
<feature type="compositionally biased region" description="Basic and acidic residues" evidence="1">
    <location>
        <begin position="63"/>
        <end position="85"/>
    </location>
</feature>
<feature type="chain" id="PRO_5003861493" evidence="3">
    <location>
        <begin position="24"/>
        <end position="209"/>
    </location>
</feature>
<comment type="caution">
    <text evidence="4">The sequence shown here is derived from an EMBL/GenBank/DDBJ whole genome shotgun (WGS) entry which is preliminary data.</text>
</comment>
<feature type="region of interest" description="Disordered" evidence="1">
    <location>
        <begin position="34"/>
        <end position="176"/>
    </location>
</feature>
<proteinExistence type="predicted"/>
<keyword evidence="2" id="KW-0812">Transmembrane</keyword>
<accession>K2MV07</accession>
<feature type="signal peptide" evidence="3">
    <location>
        <begin position="1"/>
        <end position="23"/>
    </location>
</feature>
<dbReference type="Proteomes" id="UP000007350">
    <property type="component" value="Unassembled WGS sequence"/>
</dbReference>
<gene>
    <name evidence="4" type="ORF">MOQ_006678</name>
</gene>
<keyword evidence="2" id="KW-1133">Transmembrane helix</keyword>
<organism evidence="4 5">
    <name type="scientific">Trypanosoma cruzi marinkellei</name>
    <dbReference type="NCBI Taxonomy" id="85056"/>
    <lineage>
        <taxon>Eukaryota</taxon>
        <taxon>Discoba</taxon>
        <taxon>Euglenozoa</taxon>
        <taxon>Kinetoplastea</taxon>
        <taxon>Metakinetoplastina</taxon>
        <taxon>Trypanosomatida</taxon>
        <taxon>Trypanosomatidae</taxon>
        <taxon>Trypanosoma</taxon>
        <taxon>Schizotrypanum</taxon>
    </lineage>
</organism>
<evidence type="ECO:0000256" key="1">
    <source>
        <dbReference type="SAM" id="MobiDB-lite"/>
    </source>
</evidence>
<dbReference type="Pfam" id="PF01456">
    <property type="entry name" value="Mucin"/>
    <property type="match status" value="1"/>
</dbReference>
<reference evidence="4 5" key="1">
    <citation type="journal article" date="2012" name="BMC Genomics">
        <title>Comparative genomic analysis of human infective Trypanosoma cruzi lineages with the bat-restricted subspecies T. cruzi marinkellei.</title>
        <authorList>
            <person name="Franzen O."/>
            <person name="Talavera-Lopez C."/>
            <person name="Ochaya S."/>
            <person name="Butler C.E."/>
            <person name="Messenger L.A."/>
            <person name="Lewis M.D."/>
            <person name="Llewellyn M.S."/>
            <person name="Marinkelle C.J."/>
            <person name="Tyler K.M."/>
            <person name="Miles M.A."/>
            <person name="Andersson B."/>
        </authorList>
    </citation>
    <scope>NUCLEOTIDE SEQUENCE [LARGE SCALE GENOMIC DNA]</scope>
    <source>
        <strain evidence="4 5">B7</strain>
    </source>
</reference>
<keyword evidence="2" id="KW-0472">Membrane</keyword>
<protein>
    <submittedName>
        <fullName evidence="4">Mucin TcMUCII, putative</fullName>
    </submittedName>
</protein>